<name>A0A0A9GRP9_ARUDO</name>
<evidence type="ECO:0000313" key="2">
    <source>
        <dbReference type="EMBL" id="JAE25206.1"/>
    </source>
</evidence>
<sequence>MHRSISWFPLYFYVSACIVGDWESVFYVFPFLEFGMASSP</sequence>
<proteinExistence type="predicted"/>
<keyword evidence="1" id="KW-0472">Membrane</keyword>
<reference evidence="2" key="1">
    <citation type="submission" date="2014-09" db="EMBL/GenBank/DDBJ databases">
        <authorList>
            <person name="Magalhaes I.L.F."/>
            <person name="Oliveira U."/>
            <person name="Santos F.R."/>
            <person name="Vidigal T.H.D.A."/>
            <person name="Brescovit A.D."/>
            <person name="Santos A.J."/>
        </authorList>
    </citation>
    <scope>NUCLEOTIDE SEQUENCE</scope>
    <source>
        <tissue evidence="2">Shoot tissue taken approximately 20 cm above the soil surface</tissue>
    </source>
</reference>
<dbReference type="EMBL" id="GBRH01172690">
    <property type="protein sequence ID" value="JAE25206.1"/>
    <property type="molecule type" value="Transcribed_RNA"/>
</dbReference>
<protein>
    <submittedName>
        <fullName evidence="2">Uncharacterized protein</fullName>
    </submittedName>
</protein>
<feature type="transmembrane region" description="Helical" evidence="1">
    <location>
        <begin position="12"/>
        <end position="32"/>
    </location>
</feature>
<accession>A0A0A9GRP9</accession>
<reference evidence="2" key="2">
    <citation type="journal article" date="2015" name="Data Brief">
        <title>Shoot transcriptome of the giant reed, Arundo donax.</title>
        <authorList>
            <person name="Barrero R.A."/>
            <person name="Guerrero F.D."/>
            <person name="Moolhuijzen P."/>
            <person name="Goolsby J.A."/>
            <person name="Tidwell J."/>
            <person name="Bellgard S.E."/>
            <person name="Bellgard M.I."/>
        </authorList>
    </citation>
    <scope>NUCLEOTIDE SEQUENCE</scope>
    <source>
        <tissue evidence="2">Shoot tissue taken approximately 20 cm above the soil surface</tissue>
    </source>
</reference>
<dbReference type="AlphaFoldDB" id="A0A0A9GRP9"/>
<keyword evidence="1" id="KW-0812">Transmembrane</keyword>
<evidence type="ECO:0000256" key="1">
    <source>
        <dbReference type="SAM" id="Phobius"/>
    </source>
</evidence>
<keyword evidence="1" id="KW-1133">Transmembrane helix</keyword>
<organism evidence="2">
    <name type="scientific">Arundo donax</name>
    <name type="common">Giant reed</name>
    <name type="synonym">Donax arundinaceus</name>
    <dbReference type="NCBI Taxonomy" id="35708"/>
    <lineage>
        <taxon>Eukaryota</taxon>
        <taxon>Viridiplantae</taxon>
        <taxon>Streptophyta</taxon>
        <taxon>Embryophyta</taxon>
        <taxon>Tracheophyta</taxon>
        <taxon>Spermatophyta</taxon>
        <taxon>Magnoliopsida</taxon>
        <taxon>Liliopsida</taxon>
        <taxon>Poales</taxon>
        <taxon>Poaceae</taxon>
        <taxon>PACMAD clade</taxon>
        <taxon>Arundinoideae</taxon>
        <taxon>Arundineae</taxon>
        <taxon>Arundo</taxon>
    </lineage>
</organism>